<accession>A0ABN9Y798</accession>
<feature type="compositionally biased region" description="Basic and acidic residues" evidence="1">
    <location>
        <begin position="282"/>
        <end position="302"/>
    </location>
</feature>
<feature type="region of interest" description="Disordered" evidence="1">
    <location>
        <begin position="160"/>
        <end position="200"/>
    </location>
</feature>
<gene>
    <name evidence="2" type="ORF">PCOR1329_LOCUS83157</name>
</gene>
<sequence>MAPTLRPSPGELERHRREAAQRLRCERLRQVRQLEDAHAREVLRRRLGSAQRRSCHQRASELQEALCEKRARLAELLAEQAACEAAFGAASREALARGRAQHLDSLRRAAALAQRQGLEVQRAQDALRHLREPHAARLREELERRAQLWQVRESEDARAQAVAQSSRDDARAAVVRHGAHDDAPLPPLRRAGSPGPSPHGVDVDYSETCFHAMDYSKVVLQDLDYSTTCFHAPRPEAAAPAREGSLPQRPGAEAEAGEPWPWPSSPPPAPSPAPSPLQLERASSRGREALAELATRRRDEQLAKQLAARVTSPPPSQTQLQRAIDRGRAARAEIAERRRCDELCKQLAAEEARQRAARARSPAPLPRQPRLQGGGAEEAKASPLDPATTTIGCRPTPDRPPPRPVGCPRRRPRGRAAVRPPGPGQGAARRRRRAQGGRTRAAAQCWTLASRGGCLQGPPPQAAAQGWTLASRGGDLQGAPPRARGAQRRAAAAFTVRRTSQVPTVPRSRQASPRRCRPPLRRRAHCAAGTVQWRTPRPAAPRSGPASPRRCRPSLRLRVHCAAGTVQRTPQGPVVPRSG</sequence>
<feature type="compositionally biased region" description="Pro residues" evidence="1">
    <location>
        <begin position="260"/>
        <end position="275"/>
    </location>
</feature>
<feature type="region of interest" description="Disordered" evidence="1">
    <location>
        <begin position="236"/>
        <end position="331"/>
    </location>
</feature>
<feature type="region of interest" description="Disordered" evidence="1">
    <location>
        <begin position="500"/>
        <end position="554"/>
    </location>
</feature>
<feature type="compositionally biased region" description="Polar residues" evidence="1">
    <location>
        <begin position="500"/>
        <end position="511"/>
    </location>
</feature>
<comment type="caution">
    <text evidence="2">The sequence shown here is derived from an EMBL/GenBank/DDBJ whole genome shotgun (WGS) entry which is preliminary data.</text>
</comment>
<protein>
    <submittedName>
        <fullName evidence="2">Uncharacterized protein</fullName>
    </submittedName>
</protein>
<evidence type="ECO:0000256" key="1">
    <source>
        <dbReference type="SAM" id="MobiDB-lite"/>
    </source>
</evidence>
<reference evidence="2" key="1">
    <citation type="submission" date="2023-10" db="EMBL/GenBank/DDBJ databases">
        <authorList>
            <person name="Chen Y."/>
            <person name="Shah S."/>
            <person name="Dougan E. K."/>
            <person name="Thang M."/>
            <person name="Chan C."/>
        </authorList>
    </citation>
    <scope>NUCLEOTIDE SEQUENCE [LARGE SCALE GENOMIC DNA]</scope>
</reference>
<keyword evidence="3" id="KW-1185">Reference proteome</keyword>
<organism evidence="2 3">
    <name type="scientific">Prorocentrum cordatum</name>
    <dbReference type="NCBI Taxonomy" id="2364126"/>
    <lineage>
        <taxon>Eukaryota</taxon>
        <taxon>Sar</taxon>
        <taxon>Alveolata</taxon>
        <taxon>Dinophyceae</taxon>
        <taxon>Prorocentrales</taxon>
        <taxon>Prorocentraceae</taxon>
        <taxon>Prorocentrum</taxon>
    </lineage>
</organism>
<evidence type="ECO:0000313" key="2">
    <source>
        <dbReference type="EMBL" id="CAK0908494.1"/>
    </source>
</evidence>
<feature type="compositionally biased region" description="Basic residues" evidence="1">
    <location>
        <begin position="512"/>
        <end position="525"/>
    </location>
</feature>
<dbReference type="Proteomes" id="UP001189429">
    <property type="component" value="Unassembled WGS sequence"/>
</dbReference>
<feature type="compositionally biased region" description="Low complexity" evidence="1">
    <location>
        <begin position="534"/>
        <end position="548"/>
    </location>
</feature>
<name>A0ABN9Y798_9DINO</name>
<feature type="region of interest" description="Disordered" evidence="1">
    <location>
        <begin position="349"/>
        <end position="440"/>
    </location>
</feature>
<dbReference type="EMBL" id="CAUYUJ010022026">
    <property type="protein sequence ID" value="CAK0908494.1"/>
    <property type="molecule type" value="Genomic_DNA"/>
</dbReference>
<evidence type="ECO:0000313" key="3">
    <source>
        <dbReference type="Proteomes" id="UP001189429"/>
    </source>
</evidence>
<proteinExistence type="predicted"/>